<evidence type="ECO:0000313" key="27">
    <source>
        <dbReference type="Proteomes" id="UP000287033"/>
    </source>
</evidence>
<evidence type="ECO:0000256" key="19">
    <source>
        <dbReference type="ARBA" id="ARBA00073230"/>
    </source>
</evidence>
<feature type="coiled-coil region" evidence="23">
    <location>
        <begin position="105"/>
        <end position="132"/>
    </location>
</feature>
<dbReference type="GO" id="GO:0005524">
    <property type="term" value="F:ATP binding"/>
    <property type="evidence" value="ECO:0007669"/>
    <property type="project" value="UniProtKB-KW"/>
</dbReference>
<evidence type="ECO:0000256" key="21">
    <source>
        <dbReference type="PIRSR" id="PIRSR001529-1"/>
    </source>
</evidence>
<dbReference type="EMBL" id="BEZZ01000631">
    <property type="protein sequence ID" value="GCC34787.1"/>
    <property type="molecule type" value="Genomic_DNA"/>
</dbReference>
<dbReference type="AlphaFoldDB" id="A0A401SWK5"/>
<dbReference type="Pfam" id="PF00587">
    <property type="entry name" value="tRNA-synt_2b"/>
    <property type="match status" value="1"/>
</dbReference>
<dbReference type="SUPFAM" id="SSF55681">
    <property type="entry name" value="Class II aaRS and biotin synthetases"/>
    <property type="match status" value="1"/>
</dbReference>
<feature type="chain" id="PRO_5019540356" description="Serine--tRNA ligase, mitochondrial" evidence="24">
    <location>
        <begin position="26"/>
        <end position="524"/>
    </location>
</feature>
<dbReference type="GO" id="GO:0004828">
    <property type="term" value="F:serine-tRNA ligase activity"/>
    <property type="evidence" value="ECO:0007669"/>
    <property type="project" value="UniProtKB-EC"/>
</dbReference>
<comment type="caution">
    <text evidence="26">The sequence shown here is derived from an EMBL/GenBank/DDBJ whole genome shotgun (WGS) entry which is preliminary data.</text>
</comment>
<evidence type="ECO:0000256" key="17">
    <source>
        <dbReference type="ARBA" id="ARBA00056247"/>
    </source>
</evidence>
<comment type="subcellular location">
    <subcellularLocation>
        <location evidence="1">Mitochondrion matrix</location>
    </subcellularLocation>
</comment>
<feature type="site" description="Important for serine binding" evidence="21">
    <location>
        <position position="463"/>
    </location>
</feature>
<keyword evidence="6" id="KW-0547">Nucleotide-binding</keyword>
<evidence type="ECO:0000256" key="5">
    <source>
        <dbReference type="ARBA" id="ARBA00022598"/>
    </source>
</evidence>
<keyword evidence="7 22" id="KW-0067">ATP-binding</keyword>
<feature type="binding site" evidence="21">
    <location>
        <position position="461"/>
    </location>
    <ligand>
        <name>L-serine</name>
        <dbReference type="ChEBI" id="CHEBI:33384"/>
    </ligand>
</feature>
<dbReference type="NCBIfam" id="TIGR00414">
    <property type="entry name" value="serS"/>
    <property type="match status" value="1"/>
</dbReference>
<evidence type="ECO:0000259" key="25">
    <source>
        <dbReference type="PROSITE" id="PS50862"/>
    </source>
</evidence>
<proteinExistence type="inferred from homology"/>
<dbReference type="InterPro" id="IPR045864">
    <property type="entry name" value="aa-tRNA-synth_II/BPL/LPL"/>
</dbReference>
<feature type="binding site" evidence="21">
    <location>
        <position position="339"/>
    </location>
    <ligand>
        <name>L-serine</name>
        <dbReference type="ChEBI" id="CHEBI:33384"/>
    </ligand>
</feature>
<name>A0A401SWK5_CHIPU</name>
<dbReference type="PRINTS" id="PR00981">
    <property type="entry name" value="TRNASYNTHSER"/>
</dbReference>
<evidence type="ECO:0000256" key="12">
    <source>
        <dbReference type="ARBA" id="ARBA00023146"/>
    </source>
</evidence>
<dbReference type="Gene3D" id="3.30.930.10">
    <property type="entry name" value="Bira Bifunctional Protein, Domain 2"/>
    <property type="match status" value="1"/>
</dbReference>
<evidence type="ECO:0000313" key="26">
    <source>
        <dbReference type="EMBL" id="GCC34787.1"/>
    </source>
</evidence>
<comment type="subunit">
    <text evidence="18">Homodimer. The tRNA molecule probably binds across the dimer.</text>
</comment>
<dbReference type="GO" id="GO:0005759">
    <property type="term" value="C:mitochondrial matrix"/>
    <property type="evidence" value="ECO:0007669"/>
    <property type="project" value="UniProtKB-SubCell"/>
</dbReference>
<sequence length="524" mass="59384">MAAPWCKRLLQGWVFFSGLVPRALSSRSRAVAARWQNPGRFPFFRAYCRKSSLYDHVRDGYSDRPQLDMGQVCSNTRAVLDNVRNRKGELTGDDVADIVSTWKQLVKTKAEIEKLENEKNNISDSVKALLDKHNKEALQSHPDFSRLRNRGKEIRLELNFLYNQESQLDEQFYLKALKLPNWTHPSVPVGDESQALVVEIVGDKPVFDFKPKGHLQIGEDLGIIRQRRLSHVSGHRSYYLHGAGSELQHALVQFTMSKLLSKGFTPITVPDMLRGAVFEGCGMRPNAKSSQVYQLDPTRFEDLCLAGTAEVGIAGYFMDHAVNLQDLPVRMVCCSTCYRAETDTGREAWGLYRVHHFTKVEMFGVTAAETGTESTELLDEFVMLQKEIFSDLGLHYKVLDMPTQELGLPAYRKFDIEAWMPGRGNYGELSSASNCTDYQSRRLNIMYYEESGQLKYAHTVNATACAVPRTLIAILECNQLQDGSVRVPSVLQPYLGKEVISRPPRSLLLYIGPNQYQRNLNRAQ</sequence>
<keyword evidence="27" id="KW-1185">Reference proteome</keyword>
<dbReference type="FunFam" id="1.10.287.40:FF:000005">
    <property type="entry name" value="Seryl-tRNA synthetase 2, mitochondrial"/>
    <property type="match status" value="1"/>
</dbReference>
<dbReference type="InterPro" id="IPR002317">
    <property type="entry name" value="Ser-tRNA-ligase_type_1"/>
</dbReference>
<dbReference type="OrthoDB" id="10264585at2759"/>
<dbReference type="OMA" id="EQNCIDR"/>
<feature type="binding site" evidence="21">
    <location>
        <position position="361"/>
    </location>
    <ligand>
        <name>L-serine</name>
        <dbReference type="ChEBI" id="CHEBI:33384"/>
    </ligand>
</feature>
<keyword evidence="10" id="KW-0007">Acetylation</keyword>
<evidence type="ECO:0000256" key="16">
    <source>
        <dbReference type="ARBA" id="ARBA00048823"/>
    </source>
</evidence>
<evidence type="ECO:0000256" key="18">
    <source>
        <dbReference type="ARBA" id="ARBA00063855"/>
    </source>
</evidence>
<dbReference type="CDD" id="cd00770">
    <property type="entry name" value="SerRS_core"/>
    <property type="match status" value="1"/>
</dbReference>
<dbReference type="PANTHER" id="PTHR11778">
    <property type="entry name" value="SERYL-TRNA SYNTHETASE"/>
    <property type="match status" value="1"/>
</dbReference>
<feature type="signal peptide" evidence="24">
    <location>
        <begin position="1"/>
        <end position="25"/>
    </location>
</feature>
<dbReference type="InterPro" id="IPR010978">
    <property type="entry name" value="tRNA-bd_arm"/>
</dbReference>
<keyword evidence="8" id="KW-0648">Protein biosynthesis</keyword>
<dbReference type="Proteomes" id="UP000287033">
    <property type="component" value="Unassembled WGS sequence"/>
</dbReference>
<dbReference type="InterPro" id="IPR042103">
    <property type="entry name" value="SerRS_1_N_sf"/>
</dbReference>
<dbReference type="InterPro" id="IPR006195">
    <property type="entry name" value="aa-tRNA-synth_II"/>
</dbReference>
<evidence type="ECO:0000256" key="22">
    <source>
        <dbReference type="PIRSR" id="PIRSR001529-2"/>
    </source>
</evidence>
<comment type="catalytic activity">
    <reaction evidence="15">
        <text>tRNA(Sec) + L-serine + ATP = L-seryl-tRNA(Sec) + AMP + diphosphate + H(+)</text>
        <dbReference type="Rhea" id="RHEA:42580"/>
        <dbReference type="Rhea" id="RHEA-COMP:9742"/>
        <dbReference type="Rhea" id="RHEA-COMP:10128"/>
        <dbReference type="ChEBI" id="CHEBI:15378"/>
        <dbReference type="ChEBI" id="CHEBI:30616"/>
        <dbReference type="ChEBI" id="CHEBI:33019"/>
        <dbReference type="ChEBI" id="CHEBI:33384"/>
        <dbReference type="ChEBI" id="CHEBI:78442"/>
        <dbReference type="ChEBI" id="CHEBI:78533"/>
        <dbReference type="ChEBI" id="CHEBI:456215"/>
        <dbReference type="EC" id="6.1.1.11"/>
    </reaction>
</comment>
<dbReference type="FunFam" id="3.30.930.10:FF:000047">
    <property type="entry name" value="serine--tRNA ligase, mitochondrial isoform X2"/>
    <property type="match status" value="1"/>
</dbReference>
<dbReference type="Gene3D" id="1.10.287.40">
    <property type="entry name" value="Serine-tRNA synthetase, tRNA binding domain"/>
    <property type="match status" value="1"/>
</dbReference>
<dbReference type="STRING" id="137246.A0A401SWK5"/>
<feature type="domain" description="Aminoacyl-transfer RNA synthetases class-II family profile" evidence="25">
    <location>
        <begin position="208"/>
        <end position="488"/>
    </location>
</feature>
<keyword evidence="9" id="KW-0809">Transit peptide</keyword>
<evidence type="ECO:0000256" key="8">
    <source>
        <dbReference type="ARBA" id="ARBA00022917"/>
    </source>
</evidence>
<organism evidence="26 27">
    <name type="scientific">Chiloscyllium punctatum</name>
    <name type="common">Brownbanded bambooshark</name>
    <name type="synonym">Hemiscyllium punctatum</name>
    <dbReference type="NCBI Taxonomy" id="137246"/>
    <lineage>
        <taxon>Eukaryota</taxon>
        <taxon>Metazoa</taxon>
        <taxon>Chordata</taxon>
        <taxon>Craniata</taxon>
        <taxon>Vertebrata</taxon>
        <taxon>Chondrichthyes</taxon>
        <taxon>Elasmobranchii</taxon>
        <taxon>Galeomorphii</taxon>
        <taxon>Galeoidea</taxon>
        <taxon>Orectolobiformes</taxon>
        <taxon>Hemiscylliidae</taxon>
        <taxon>Chiloscyllium</taxon>
    </lineage>
</organism>
<dbReference type="PROSITE" id="PS50862">
    <property type="entry name" value="AA_TRNA_LIGASE_II"/>
    <property type="match status" value="1"/>
</dbReference>
<comment type="similarity">
    <text evidence="3">Belongs to the class-II aminoacyl-tRNA synthetase family. Type-1 seryl-tRNA synthetase subfamily.</text>
</comment>
<evidence type="ECO:0000256" key="24">
    <source>
        <dbReference type="SAM" id="SignalP"/>
    </source>
</evidence>
<evidence type="ECO:0000256" key="11">
    <source>
        <dbReference type="ARBA" id="ARBA00023128"/>
    </source>
</evidence>
<feature type="binding site" evidence="21">
    <location>
        <position position="308"/>
    </location>
    <ligand>
        <name>L-serine</name>
        <dbReference type="ChEBI" id="CHEBI:33384"/>
    </ligand>
</feature>
<evidence type="ECO:0000256" key="7">
    <source>
        <dbReference type="ARBA" id="ARBA00022840"/>
    </source>
</evidence>
<protein>
    <recommendedName>
        <fullName evidence="19">Serine--tRNA ligase, mitochondrial</fullName>
        <ecNumber evidence="4">6.1.1.11</ecNumber>
    </recommendedName>
    <alternativeName>
        <fullName evidence="20">SerRSmt</fullName>
    </alternativeName>
    <alternativeName>
        <fullName evidence="13">Seryl-tRNA synthetase</fullName>
    </alternativeName>
    <alternativeName>
        <fullName evidence="14">Seryl-tRNA(Ser/Sec) synthetase</fullName>
    </alternativeName>
</protein>
<evidence type="ECO:0000256" key="9">
    <source>
        <dbReference type="ARBA" id="ARBA00022946"/>
    </source>
</evidence>
<keyword evidence="23" id="KW-0175">Coiled coil</keyword>
<keyword evidence="12" id="KW-0030">Aminoacyl-tRNA synthetase</keyword>
<evidence type="ECO:0000256" key="3">
    <source>
        <dbReference type="ARBA" id="ARBA00010728"/>
    </source>
</evidence>
<comment type="catalytic activity">
    <reaction evidence="16">
        <text>tRNA(Ser) + L-serine + ATP = L-seryl-tRNA(Ser) + AMP + diphosphate + H(+)</text>
        <dbReference type="Rhea" id="RHEA:12292"/>
        <dbReference type="Rhea" id="RHEA-COMP:9669"/>
        <dbReference type="Rhea" id="RHEA-COMP:9703"/>
        <dbReference type="ChEBI" id="CHEBI:15378"/>
        <dbReference type="ChEBI" id="CHEBI:30616"/>
        <dbReference type="ChEBI" id="CHEBI:33019"/>
        <dbReference type="ChEBI" id="CHEBI:33384"/>
        <dbReference type="ChEBI" id="CHEBI:78442"/>
        <dbReference type="ChEBI" id="CHEBI:78533"/>
        <dbReference type="ChEBI" id="CHEBI:456215"/>
        <dbReference type="EC" id="6.1.1.11"/>
    </reaction>
</comment>
<evidence type="ECO:0000256" key="23">
    <source>
        <dbReference type="SAM" id="Coils"/>
    </source>
</evidence>
<reference evidence="26 27" key="1">
    <citation type="journal article" date="2018" name="Nat. Ecol. Evol.">
        <title>Shark genomes provide insights into elasmobranch evolution and the origin of vertebrates.</title>
        <authorList>
            <person name="Hara Y"/>
            <person name="Yamaguchi K"/>
            <person name="Onimaru K"/>
            <person name="Kadota M"/>
            <person name="Koyanagi M"/>
            <person name="Keeley SD"/>
            <person name="Tatsumi K"/>
            <person name="Tanaka K"/>
            <person name="Motone F"/>
            <person name="Kageyama Y"/>
            <person name="Nozu R"/>
            <person name="Adachi N"/>
            <person name="Nishimura O"/>
            <person name="Nakagawa R"/>
            <person name="Tanegashima C"/>
            <person name="Kiyatake I"/>
            <person name="Matsumoto R"/>
            <person name="Murakumo K"/>
            <person name="Nishida K"/>
            <person name="Terakita A"/>
            <person name="Kuratani S"/>
            <person name="Sato K"/>
            <person name="Hyodo S Kuraku.S."/>
        </authorList>
    </citation>
    <scope>NUCLEOTIDE SEQUENCE [LARGE SCALE GENOMIC DNA]</scope>
</reference>
<keyword evidence="5" id="KW-0436">Ligase</keyword>
<dbReference type="EC" id="6.1.1.11" evidence="4"/>
<evidence type="ECO:0000256" key="6">
    <source>
        <dbReference type="ARBA" id="ARBA00022741"/>
    </source>
</evidence>
<comment type="pathway">
    <text evidence="2">Aminoacyl-tRNA biosynthesis; selenocysteinyl-tRNA(Sec) biosynthesis; L-seryl-tRNA(Sec) from L-serine and tRNA(Sec): step 1/1.</text>
</comment>
<comment type="function">
    <text evidence="17">Catalyzes the attachment of serine to tRNA(Ser). Is also probably able to aminoacylate tRNA(Sec) with serine, to form the misacylated tRNA L-seryl-tRNA(Sec), which will be further converted into selenocysteinyl-tRNA(Sec).</text>
</comment>
<keyword evidence="24" id="KW-0732">Signal</keyword>
<evidence type="ECO:0000256" key="13">
    <source>
        <dbReference type="ARBA" id="ARBA00031113"/>
    </source>
</evidence>
<feature type="binding site" evidence="22">
    <location>
        <begin position="428"/>
        <end position="431"/>
    </location>
    <ligand>
        <name>ATP</name>
        <dbReference type="ChEBI" id="CHEBI:30616"/>
    </ligand>
</feature>
<evidence type="ECO:0000256" key="2">
    <source>
        <dbReference type="ARBA" id="ARBA00005045"/>
    </source>
</evidence>
<feature type="binding site" evidence="22">
    <location>
        <begin position="339"/>
        <end position="341"/>
    </location>
    <ligand>
        <name>ATP</name>
        <dbReference type="ChEBI" id="CHEBI:30616"/>
    </ligand>
</feature>
<keyword evidence="11" id="KW-0496">Mitochondrion</keyword>
<dbReference type="InterPro" id="IPR002314">
    <property type="entry name" value="aa-tRNA-synt_IIb"/>
</dbReference>
<dbReference type="Pfam" id="PF02403">
    <property type="entry name" value="Seryl_tRNA_N"/>
    <property type="match status" value="1"/>
</dbReference>
<evidence type="ECO:0000256" key="10">
    <source>
        <dbReference type="ARBA" id="ARBA00022990"/>
    </source>
</evidence>
<dbReference type="InterPro" id="IPR015866">
    <property type="entry name" value="Ser-tRNA-synth_1_N"/>
</dbReference>
<dbReference type="PIRSF" id="PIRSF001529">
    <property type="entry name" value="Ser-tRNA-synth_IIa"/>
    <property type="match status" value="1"/>
</dbReference>
<feature type="binding site" evidence="22">
    <location>
        <begin position="354"/>
        <end position="357"/>
    </location>
    <ligand>
        <name>ATP</name>
        <dbReference type="ChEBI" id="CHEBI:30616"/>
    </ligand>
</feature>
<evidence type="ECO:0000256" key="14">
    <source>
        <dbReference type="ARBA" id="ARBA00033352"/>
    </source>
</evidence>
<evidence type="ECO:0000256" key="20">
    <source>
        <dbReference type="ARBA" id="ARBA00078988"/>
    </source>
</evidence>
<dbReference type="SUPFAM" id="SSF46589">
    <property type="entry name" value="tRNA-binding arm"/>
    <property type="match status" value="1"/>
</dbReference>
<accession>A0A401SWK5</accession>
<dbReference type="GO" id="GO:0006434">
    <property type="term" value="P:seryl-tRNA aminoacylation"/>
    <property type="evidence" value="ECO:0007669"/>
    <property type="project" value="InterPro"/>
</dbReference>
<evidence type="ECO:0000256" key="15">
    <source>
        <dbReference type="ARBA" id="ARBA00047929"/>
    </source>
</evidence>
<dbReference type="InterPro" id="IPR033729">
    <property type="entry name" value="SerRS_core"/>
</dbReference>
<gene>
    <name evidence="26" type="ORF">chiPu_0013263</name>
</gene>
<evidence type="ECO:0000256" key="4">
    <source>
        <dbReference type="ARBA" id="ARBA00012840"/>
    </source>
</evidence>
<evidence type="ECO:0000256" key="1">
    <source>
        <dbReference type="ARBA" id="ARBA00004305"/>
    </source>
</evidence>